<proteinExistence type="inferred from homology"/>
<dbReference type="Proteomes" id="UP001283341">
    <property type="component" value="Unassembled WGS sequence"/>
</dbReference>
<feature type="transmembrane region" description="Helical" evidence="10">
    <location>
        <begin position="667"/>
        <end position="690"/>
    </location>
</feature>
<feature type="transmembrane region" description="Helical" evidence="10">
    <location>
        <begin position="220"/>
        <end position="242"/>
    </location>
</feature>
<feature type="transmembrane region" description="Helical" evidence="10">
    <location>
        <begin position="101"/>
        <end position="124"/>
    </location>
</feature>
<keyword evidence="8 10" id="KW-0472">Membrane</keyword>
<feature type="compositionally biased region" description="Basic and acidic residues" evidence="9">
    <location>
        <begin position="63"/>
        <end position="74"/>
    </location>
</feature>
<feature type="transmembrane region" description="Helical" evidence="10">
    <location>
        <begin position="362"/>
        <end position="383"/>
    </location>
</feature>
<keyword evidence="12" id="KW-1185">Reference proteome</keyword>
<dbReference type="NCBIfam" id="TIGR00728">
    <property type="entry name" value="OPT_sfam"/>
    <property type="match status" value="1"/>
</dbReference>
<dbReference type="Pfam" id="PF03169">
    <property type="entry name" value="OPT"/>
    <property type="match status" value="1"/>
</dbReference>
<dbReference type="PANTHER" id="PTHR22601">
    <property type="entry name" value="ISP4 LIKE PROTEIN"/>
    <property type="match status" value="1"/>
</dbReference>
<feature type="transmembrane region" description="Helical" evidence="10">
    <location>
        <begin position="192"/>
        <end position="214"/>
    </location>
</feature>
<organism evidence="11 12">
    <name type="scientific">Apodospora peruviana</name>
    <dbReference type="NCBI Taxonomy" id="516989"/>
    <lineage>
        <taxon>Eukaryota</taxon>
        <taxon>Fungi</taxon>
        <taxon>Dikarya</taxon>
        <taxon>Ascomycota</taxon>
        <taxon>Pezizomycotina</taxon>
        <taxon>Sordariomycetes</taxon>
        <taxon>Sordariomycetidae</taxon>
        <taxon>Sordariales</taxon>
        <taxon>Lasiosphaeriaceae</taxon>
        <taxon>Apodospora</taxon>
    </lineage>
</organism>
<evidence type="ECO:0000256" key="6">
    <source>
        <dbReference type="ARBA" id="ARBA00022927"/>
    </source>
</evidence>
<evidence type="ECO:0000256" key="5">
    <source>
        <dbReference type="ARBA" id="ARBA00022856"/>
    </source>
</evidence>
<comment type="caution">
    <text evidence="11">The sequence shown here is derived from an EMBL/GenBank/DDBJ whole genome shotgun (WGS) entry which is preliminary data.</text>
</comment>
<sequence length="801" mass="88022">MAHPDAIVVGALNPVEGKVISMPTHGEINEKSGIDTIVEDNSDKSGGLGSEIKPETSAPPVYEGRDHDDGHDSDSDGVIIITGADAAAHLLPMRDDFQPTLTFRSLFLATILSGFQAVMSQIYTFKPTQITVSGTFIVLIAYFLGNGWAAFLPRGDRYEARWRARGGLGTPPLWIRAISVFNHGPWNLKEHAICAITATSASNASASVMVFAAQDLFYDLPLSATTIILSVISIGLFGYGICGVMRPIAVWHVDAVYWSTLPTVKTLQGLHWQDLKNSKPLRWFWYSFVFMFFYEFFPAYLWPWLNSVSIPCLAAMHATGDTAAILTNLFGGAINNEGLGFFSLSFDWQYITSFNTSLPLKLQWHAAVGYVVCFAAMLGIYYGNAWDALSQPFMSTRLRSEDGTPYPIADVFVGGVLDHSALEKYGIPTLSASFAYAMFMANAAIGALVAHCFLFWGGDVVRAFKSAKAGRFDDRHHAHMAKHYKETPWWWFVIVLVGSFVLGLVVVIKENITLPVWAYVVSLLLGIFIAPLSTILYSRYGNGIATNNLSKMLAGLMLPERPVGNMYFAAWSHNVIGNAVTLSNDLKMGEYLKIPPRAMFLTQIYGTILGGFINYAVMIGIVSSNRDLLANSDGNSSWSGAYAQGYNTNASSWALAHYLYAGGKKFAMVPVGLGIGAAVVAFHRVFVYFIPKIKNFSTSEINMPQFIQYAGYIPYNQSQTCVLLSQVISGFFCQFYLRNYRPKIFKDYLYLVTGALDGASLLALFILSFAVFGAGGVSRPFPTWWGNNAEVGYTDLCPTGK</sequence>
<evidence type="ECO:0000256" key="1">
    <source>
        <dbReference type="ARBA" id="ARBA00004141"/>
    </source>
</evidence>
<gene>
    <name evidence="11" type="ORF">B0H66DRAFT_385953</name>
</gene>
<keyword evidence="4 10" id="KW-0812">Transmembrane</keyword>
<accession>A0AAE0HUF5</accession>
<keyword evidence="5" id="KW-0571">Peptide transport</keyword>
<comment type="similarity">
    <text evidence="2">Belongs to the oligopeptide OPT transporter family.</text>
</comment>
<feature type="transmembrane region" description="Helical" evidence="10">
    <location>
        <begin position="489"/>
        <end position="508"/>
    </location>
</feature>
<feature type="region of interest" description="Disordered" evidence="9">
    <location>
        <begin position="30"/>
        <end position="74"/>
    </location>
</feature>
<evidence type="ECO:0000256" key="9">
    <source>
        <dbReference type="SAM" id="MobiDB-lite"/>
    </source>
</evidence>
<evidence type="ECO:0000313" key="11">
    <source>
        <dbReference type="EMBL" id="KAK3313104.1"/>
    </source>
</evidence>
<feature type="transmembrane region" description="Helical" evidence="10">
    <location>
        <begin position="130"/>
        <end position="152"/>
    </location>
</feature>
<evidence type="ECO:0000256" key="8">
    <source>
        <dbReference type="ARBA" id="ARBA00023136"/>
    </source>
</evidence>
<dbReference type="GO" id="GO:0016020">
    <property type="term" value="C:membrane"/>
    <property type="evidence" value="ECO:0007669"/>
    <property type="project" value="UniProtKB-SubCell"/>
</dbReference>
<feature type="transmembrane region" description="Helical" evidence="10">
    <location>
        <begin position="598"/>
        <end position="622"/>
    </location>
</feature>
<dbReference type="AlphaFoldDB" id="A0AAE0HUF5"/>
<evidence type="ECO:0000256" key="4">
    <source>
        <dbReference type="ARBA" id="ARBA00022692"/>
    </source>
</evidence>
<comment type="subcellular location">
    <subcellularLocation>
        <location evidence="1">Membrane</location>
        <topology evidence="1">Multi-pass membrane protein</topology>
    </subcellularLocation>
</comment>
<dbReference type="GO" id="GO:0035673">
    <property type="term" value="F:oligopeptide transmembrane transporter activity"/>
    <property type="evidence" value="ECO:0007669"/>
    <property type="project" value="InterPro"/>
</dbReference>
<dbReference type="InterPro" id="IPR004813">
    <property type="entry name" value="OPT"/>
</dbReference>
<feature type="transmembrane region" description="Helical" evidence="10">
    <location>
        <begin position="283"/>
        <end position="301"/>
    </location>
</feature>
<evidence type="ECO:0000256" key="10">
    <source>
        <dbReference type="SAM" id="Phobius"/>
    </source>
</evidence>
<evidence type="ECO:0000313" key="12">
    <source>
        <dbReference type="Proteomes" id="UP001283341"/>
    </source>
</evidence>
<reference evidence="11" key="1">
    <citation type="journal article" date="2023" name="Mol. Phylogenet. Evol.">
        <title>Genome-scale phylogeny and comparative genomics of the fungal order Sordariales.</title>
        <authorList>
            <person name="Hensen N."/>
            <person name="Bonometti L."/>
            <person name="Westerberg I."/>
            <person name="Brannstrom I.O."/>
            <person name="Guillou S."/>
            <person name="Cros-Aarteil S."/>
            <person name="Calhoun S."/>
            <person name="Haridas S."/>
            <person name="Kuo A."/>
            <person name="Mondo S."/>
            <person name="Pangilinan J."/>
            <person name="Riley R."/>
            <person name="LaButti K."/>
            <person name="Andreopoulos B."/>
            <person name="Lipzen A."/>
            <person name="Chen C."/>
            <person name="Yan M."/>
            <person name="Daum C."/>
            <person name="Ng V."/>
            <person name="Clum A."/>
            <person name="Steindorff A."/>
            <person name="Ohm R.A."/>
            <person name="Martin F."/>
            <person name="Silar P."/>
            <person name="Natvig D.O."/>
            <person name="Lalanne C."/>
            <person name="Gautier V."/>
            <person name="Ament-Velasquez S.L."/>
            <person name="Kruys A."/>
            <person name="Hutchinson M.I."/>
            <person name="Powell A.J."/>
            <person name="Barry K."/>
            <person name="Miller A.N."/>
            <person name="Grigoriev I.V."/>
            <person name="Debuchy R."/>
            <person name="Gladieux P."/>
            <person name="Hiltunen Thoren M."/>
            <person name="Johannesson H."/>
        </authorList>
    </citation>
    <scope>NUCLEOTIDE SEQUENCE</scope>
    <source>
        <strain evidence="11">CBS 118394</strain>
    </source>
</reference>
<keyword evidence="7 10" id="KW-1133">Transmembrane helix</keyword>
<dbReference type="InterPro" id="IPR004648">
    <property type="entry name" value="Oligpept_transpt"/>
</dbReference>
<dbReference type="GO" id="GO:0015031">
    <property type="term" value="P:protein transport"/>
    <property type="evidence" value="ECO:0007669"/>
    <property type="project" value="UniProtKB-KW"/>
</dbReference>
<feature type="transmembrane region" description="Helical" evidence="10">
    <location>
        <begin position="748"/>
        <end position="772"/>
    </location>
</feature>
<evidence type="ECO:0000256" key="7">
    <source>
        <dbReference type="ARBA" id="ARBA00022989"/>
    </source>
</evidence>
<dbReference type="EMBL" id="JAUEDM010000008">
    <property type="protein sequence ID" value="KAK3313104.1"/>
    <property type="molecule type" value="Genomic_DNA"/>
</dbReference>
<evidence type="ECO:0000256" key="3">
    <source>
        <dbReference type="ARBA" id="ARBA00022448"/>
    </source>
</evidence>
<keyword evidence="3" id="KW-0813">Transport</keyword>
<feature type="transmembrane region" description="Helical" evidence="10">
    <location>
        <begin position="434"/>
        <end position="456"/>
    </location>
</feature>
<evidence type="ECO:0000256" key="2">
    <source>
        <dbReference type="ARBA" id="ARBA00008807"/>
    </source>
</evidence>
<reference evidence="11" key="2">
    <citation type="submission" date="2023-06" db="EMBL/GenBank/DDBJ databases">
        <authorList>
            <consortium name="Lawrence Berkeley National Laboratory"/>
            <person name="Haridas S."/>
            <person name="Hensen N."/>
            <person name="Bonometti L."/>
            <person name="Westerberg I."/>
            <person name="Brannstrom I.O."/>
            <person name="Guillou S."/>
            <person name="Cros-Aarteil S."/>
            <person name="Calhoun S."/>
            <person name="Kuo A."/>
            <person name="Mondo S."/>
            <person name="Pangilinan J."/>
            <person name="Riley R."/>
            <person name="Labutti K."/>
            <person name="Andreopoulos B."/>
            <person name="Lipzen A."/>
            <person name="Chen C."/>
            <person name="Yanf M."/>
            <person name="Daum C."/>
            <person name="Ng V."/>
            <person name="Clum A."/>
            <person name="Steindorff A."/>
            <person name="Ohm R."/>
            <person name="Martin F."/>
            <person name="Silar P."/>
            <person name="Natvig D."/>
            <person name="Lalanne C."/>
            <person name="Gautier V."/>
            <person name="Ament-Velasquez S.L."/>
            <person name="Kruys A."/>
            <person name="Hutchinson M.I."/>
            <person name="Powell A.J."/>
            <person name="Barry K."/>
            <person name="Miller A.N."/>
            <person name="Grigoriev I.V."/>
            <person name="Debuchy R."/>
            <person name="Gladieux P."/>
            <person name="Thoren M.H."/>
            <person name="Johannesson H."/>
        </authorList>
    </citation>
    <scope>NUCLEOTIDE SEQUENCE</scope>
    <source>
        <strain evidence="11">CBS 118394</strain>
    </source>
</reference>
<name>A0AAE0HUF5_9PEZI</name>
<keyword evidence="6" id="KW-0653">Protein transport</keyword>
<protein>
    <submittedName>
        <fullName evidence="11">OPT oligopeptide transporter</fullName>
    </submittedName>
</protein>
<feature type="transmembrane region" description="Helical" evidence="10">
    <location>
        <begin position="514"/>
        <end position="537"/>
    </location>
</feature>